<feature type="transmembrane region" description="Helical" evidence="5">
    <location>
        <begin position="21"/>
        <end position="42"/>
    </location>
</feature>
<keyword evidence="8" id="KW-1185">Reference proteome</keyword>
<feature type="transmembrane region" description="Helical" evidence="5">
    <location>
        <begin position="363"/>
        <end position="385"/>
    </location>
</feature>
<organism evidence="7 8">
    <name type="scientific">Ruminiclostridium hungatei</name>
    <name type="common">Clostridium hungatei</name>
    <dbReference type="NCBI Taxonomy" id="48256"/>
    <lineage>
        <taxon>Bacteria</taxon>
        <taxon>Bacillati</taxon>
        <taxon>Bacillota</taxon>
        <taxon>Clostridia</taxon>
        <taxon>Eubacteriales</taxon>
        <taxon>Oscillospiraceae</taxon>
        <taxon>Ruminiclostridium</taxon>
    </lineage>
</organism>
<dbReference type="AlphaFoldDB" id="A0A1V4SMV8"/>
<protein>
    <submittedName>
        <fullName evidence="7">ABC-2 family transporter protein</fullName>
    </submittedName>
</protein>
<feature type="transmembrane region" description="Helical" evidence="5">
    <location>
        <begin position="223"/>
        <end position="252"/>
    </location>
</feature>
<dbReference type="STRING" id="48256.CLHUN_10870"/>
<accession>A0A1V4SMV8</accession>
<dbReference type="Proteomes" id="UP000191554">
    <property type="component" value="Unassembled WGS sequence"/>
</dbReference>
<evidence type="ECO:0000256" key="5">
    <source>
        <dbReference type="SAM" id="Phobius"/>
    </source>
</evidence>
<dbReference type="InterPro" id="IPR013525">
    <property type="entry name" value="ABC2_TM"/>
</dbReference>
<sequence length="409" mass="45576">MNGFMKVLKYTYKSQTTSKSFIITTLIFILIIVGMMFLPSVIENLSANDKQDICLVDETGILSDNLDGLKNEFAESFNWNVASKDDMDRLIGRIHDDSIYGILAVTGGKDGLPEAEFITKRVTDDKHIKALHDYLQVRWSSAVLNKLQLSDEQKNLLTSRAGFKVEQLGKSFEDTYLLSYILMMILFMSILMYGSSVAGGVGYEKSNRVMEILITSVKPTQLLLGKTIGLGLAGLTQFFSYIIAGCGFYMLFKPKNATLGDLTFNISNINGLILVYLVIFFLLGYFFYATIYAGFGSIVSKNEDLPVVTMPLAMVLLICFFITMYTMTSPDGSIAVIFSIVPFSSPITMFTRILTTDVPLYQILLSIFVLIASIGIFGWLAARIYKVGVLLYGNMPKLKDLVLLVKNDQ</sequence>
<comment type="caution">
    <text evidence="7">The sequence shown here is derived from an EMBL/GenBank/DDBJ whole genome shotgun (WGS) entry which is preliminary data.</text>
</comment>
<feature type="transmembrane region" description="Helical" evidence="5">
    <location>
        <begin position="333"/>
        <end position="351"/>
    </location>
</feature>
<comment type="subcellular location">
    <subcellularLocation>
        <location evidence="1">Membrane</location>
        <topology evidence="1">Multi-pass membrane protein</topology>
    </subcellularLocation>
</comment>
<keyword evidence="3 5" id="KW-1133">Transmembrane helix</keyword>
<name>A0A1V4SMV8_RUMHU</name>
<feature type="transmembrane region" description="Helical" evidence="5">
    <location>
        <begin position="177"/>
        <end position="203"/>
    </location>
</feature>
<evidence type="ECO:0000256" key="2">
    <source>
        <dbReference type="ARBA" id="ARBA00022692"/>
    </source>
</evidence>
<feature type="transmembrane region" description="Helical" evidence="5">
    <location>
        <begin position="272"/>
        <end position="295"/>
    </location>
</feature>
<evidence type="ECO:0000256" key="3">
    <source>
        <dbReference type="ARBA" id="ARBA00022989"/>
    </source>
</evidence>
<evidence type="ECO:0000313" key="7">
    <source>
        <dbReference type="EMBL" id="OPX45200.1"/>
    </source>
</evidence>
<evidence type="ECO:0000259" key="6">
    <source>
        <dbReference type="Pfam" id="PF12698"/>
    </source>
</evidence>
<dbReference type="GO" id="GO:0140359">
    <property type="term" value="F:ABC-type transporter activity"/>
    <property type="evidence" value="ECO:0007669"/>
    <property type="project" value="InterPro"/>
</dbReference>
<keyword evidence="4 5" id="KW-0472">Membrane</keyword>
<dbReference type="GO" id="GO:0016020">
    <property type="term" value="C:membrane"/>
    <property type="evidence" value="ECO:0007669"/>
    <property type="project" value="UniProtKB-SubCell"/>
</dbReference>
<proteinExistence type="predicted"/>
<feature type="domain" description="ABC-2 type transporter transmembrane" evidence="6">
    <location>
        <begin position="19"/>
        <end position="382"/>
    </location>
</feature>
<dbReference type="Pfam" id="PF12698">
    <property type="entry name" value="ABC2_membrane_3"/>
    <property type="match status" value="1"/>
</dbReference>
<gene>
    <name evidence="7" type="ORF">CLHUN_10870</name>
</gene>
<evidence type="ECO:0000313" key="8">
    <source>
        <dbReference type="Proteomes" id="UP000191554"/>
    </source>
</evidence>
<dbReference type="PANTHER" id="PTHR43471">
    <property type="entry name" value="ABC TRANSPORTER PERMEASE"/>
    <property type="match status" value="1"/>
</dbReference>
<evidence type="ECO:0000256" key="1">
    <source>
        <dbReference type="ARBA" id="ARBA00004141"/>
    </source>
</evidence>
<keyword evidence="2 5" id="KW-0812">Transmembrane</keyword>
<feature type="transmembrane region" description="Helical" evidence="5">
    <location>
        <begin position="307"/>
        <end position="327"/>
    </location>
</feature>
<reference evidence="7 8" key="1">
    <citation type="submission" date="2017-03" db="EMBL/GenBank/DDBJ databases">
        <title>Genome sequence of Clostridium hungatei DSM 14427.</title>
        <authorList>
            <person name="Poehlein A."/>
            <person name="Daniel R."/>
        </authorList>
    </citation>
    <scope>NUCLEOTIDE SEQUENCE [LARGE SCALE GENOMIC DNA]</scope>
    <source>
        <strain evidence="7 8">DSM 14427</strain>
    </source>
</reference>
<dbReference type="EMBL" id="MZGX01000005">
    <property type="protein sequence ID" value="OPX45200.1"/>
    <property type="molecule type" value="Genomic_DNA"/>
</dbReference>
<dbReference type="PANTHER" id="PTHR43471:SF3">
    <property type="entry name" value="ABC TRANSPORTER PERMEASE PROTEIN NATB"/>
    <property type="match status" value="1"/>
</dbReference>
<evidence type="ECO:0000256" key="4">
    <source>
        <dbReference type="ARBA" id="ARBA00023136"/>
    </source>
</evidence>